<evidence type="ECO:0000313" key="1">
    <source>
        <dbReference type="EMBL" id="OAD71118.1"/>
    </source>
</evidence>
<proteinExistence type="predicted"/>
<name>A0A167LUC3_PHYB8</name>
<dbReference type="GeneID" id="28997269"/>
<dbReference type="InParanoid" id="A0A167LUC3"/>
<gene>
    <name evidence="1" type="ORF">PHYBLDRAFT_170506</name>
</gene>
<protein>
    <submittedName>
        <fullName evidence="1">Uncharacterized protein</fullName>
    </submittedName>
</protein>
<dbReference type="Proteomes" id="UP000077315">
    <property type="component" value="Unassembled WGS sequence"/>
</dbReference>
<dbReference type="RefSeq" id="XP_018289158.1">
    <property type="nucleotide sequence ID" value="XM_018436363.1"/>
</dbReference>
<accession>A0A167LUC3</accession>
<reference evidence="2" key="1">
    <citation type="submission" date="2015-06" db="EMBL/GenBank/DDBJ databases">
        <title>Expansion of signal transduction pathways in fungi by whole-genome duplication.</title>
        <authorList>
            <consortium name="DOE Joint Genome Institute"/>
            <person name="Corrochano L.M."/>
            <person name="Kuo A."/>
            <person name="Marcet-Houben M."/>
            <person name="Polaino S."/>
            <person name="Salamov A."/>
            <person name="Villalobos J.M."/>
            <person name="Alvarez M.I."/>
            <person name="Avalos J."/>
            <person name="Benito E.P."/>
            <person name="Benoit I."/>
            <person name="Burger G."/>
            <person name="Camino L.P."/>
            <person name="Canovas D."/>
            <person name="Cerda-Olmedo E."/>
            <person name="Cheng J.-F."/>
            <person name="Dominguez A."/>
            <person name="Elias M."/>
            <person name="Eslava A.P."/>
            <person name="Glaser F."/>
            <person name="Grimwood J."/>
            <person name="Gutierrez G."/>
            <person name="Heitman J."/>
            <person name="Henrissat B."/>
            <person name="Iturriaga E.A."/>
            <person name="Lang B.F."/>
            <person name="Lavin J.L."/>
            <person name="Lee S."/>
            <person name="Li W."/>
            <person name="Lindquist E."/>
            <person name="Lopez-Garcia S."/>
            <person name="Luque E.M."/>
            <person name="Marcos A.T."/>
            <person name="Martin J."/>
            <person name="McCluskey K."/>
            <person name="Medina H.R."/>
            <person name="Miralles-Duran A."/>
            <person name="Miyazaki A."/>
            <person name="Munoz-Torres E."/>
            <person name="Oguiza J.A."/>
            <person name="Ohm R."/>
            <person name="Olmedo M."/>
            <person name="Orejas M."/>
            <person name="Ortiz-Castellanos L."/>
            <person name="Pisabarro A.G."/>
            <person name="Rodriguez-Romero J."/>
            <person name="Ruiz-Herrera J."/>
            <person name="Ruiz-Vazquez R."/>
            <person name="Sanz C."/>
            <person name="Schackwitz W."/>
            <person name="Schmutz J."/>
            <person name="Shahriari M."/>
            <person name="Shelest E."/>
            <person name="Silva-Franco F."/>
            <person name="Soanes D."/>
            <person name="Syed K."/>
            <person name="Tagua V.G."/>
            <person name="Talbot N.J."/>
            <person name="Thon M."/>
            <person name="De vries R.P."/>
            <person name="Wiebenga A."/>
            <person name="Yadav J.S."/>
            <person name="Braun E.L."/>
            <person name="Baker S."/>
            <person name="Garre V."/>
            <person name="Horwitz B."/>
            <person name="Torres-Martinez S."/>
            <person name="Idnurm A."/>
            <person name="Herrera-Estrella A."/>
            <person name="Gabaldon T."/>
            <person name="Grigoriev I.V."/>
        </authorList>
    </citation>
    <scope>NUCLEOTIDE SEQUENCE [LARGE SCALE GENOMIC DNA]</scope>
    <source>
        <strain evidence="2">NRRL 1555(-)</strain>
    </source>
</reference>
<dbReference type="EMBL" id="KV440986">
    <property type="protein sequence ID" value="OAD71118.1"/>
    <property type="molecule type" value="Genomic_DNA"/>
</dbReference>
<keyword evidence="2" id="KW-1185">Reference proteome</keyword>
<evidence type="ECO:0000313" key="2">
    <source>
        <dbReference type="Proteomes" id="UP000077315"/>
    </source>
</evidence>
<dbReference type="VEuPathDB" id="FungiDB:PHYBLDRAFT_170506"/>
<dbReference type="AlphaFoldDB" id="A0A167LUC3"/>
<sequence length="102" mass="11901">MARINFCRSLPKQKLRFLCELYENKEYDIHSLKNNCVHTIFHVNSCRFTNWLNGGKITGSVTDPHELKIFTDDSQKVLVVYPCYAIAMRGRGSLFNTPLVWF</sequence>
<organism evidence="1 2">
    <name type="scientific">Phycomyces blakesleeanus (strain ATCC 8743b / DSM 1359 / FGSC 10004 / NBRC 33097 / NRRL 1555)</name>
    <dbReference type="NCBI Taxonomy" id="763407"/>
    <lineage>
        <taxon>Eukaryota</taxon>
        <taxon>Fungi</taxon>
        <taxon>Fungi incertae sedis</taxon>
        <taxon>Mucoromycota</taxon>
        <taxon>Mucoromycotina</taxon>
        <taxon>Mucoromycetes</taxon>
        <taxon>Mucorales</taxon>
        <taxon>Phycomycetaceae</taxon>
        <taxon>Phycomyces</taxon>
    </lineage>
</organism>